<evidence type="ECO:0000256" key="6">
    <source>
        <dbReference type="ARBA" id="ARBA00023012"/>
    </source>
</evidence>
<dbReference type="InterPro" id="IPR003661">
    <property type="entry name" value="HisK_dim/P_dom"/>
</dbReference>
<dbReference type="CDD" id="cd00082">
    <property type="entry name" value="HisKA"/>
    <property type="match status" value="1"/>
</dbReference>
<keyword evidence="3 8" id="KW-0597">Phosphoprotein</keyword>
<dbReference type="Gene3D" id="3.30.450.20">
    <property type="entry name" value="PAS domain"/>
    <property type="match status" value="1"/>
</dbReference>
<evidence type="ECO:0000259" key="12">
    <source>
        <dbReference type="PROSITE" id="PS50113"/>
    </source>
</evidence>
<dbReference type="Pfam" id="PF00512">
    <property type="entry name" value="HisKA"/>
    <property type="match status" value="1"/>
</dbReference>
<feature type="domain" description="Histidine kinase" evidence="9">
    <location>
        <begin position="279"/>
        <end position="497"/>
    </location>
</feature>
<dbReference type="SMART" id="SM00388">
    <property type="entry name" value="HisKA"/>
    <property type="match status" value="1"/>
</dbReference>
<evidence type="ECO:0000256" key="3">
    <source>
        <dbReference type="ARBA" id="ARBA00022553"/>
    </source>
</evidence>
<dbReference type="InterPro" id="IPR013767">
    <property type="entry name" value="PAS_fold"/>
</dbReference>
<dbReference type="CDD" id="cd17534">
    <property type="entry name" value="REC_DC-like"/>
    <property type="match status" value="1"/>
</dbReference>
<dbReference type="InterPro" id="IPR004358">
    <property type="entry name" value="Sig_transdc_His_kin-like_C"/>
</dbReference>
<dbReference type="Gene3D" id="1.10.287.130">
    <property type="match status" value="1"/>
</dbReference>
<dbReference type="PANTHER" id="PTHR43711">
    <property type="entry name" value="TWO-COMPONENT HISTIDINE KINASE"/>
    <property type="match status" value="1"/>
</dbReference>
<dbReference type="InterPro" id="IPR003594">
    <property type="entry name" value="HATPase_dom"/>
</dbReference>
<evidence type="ECO:0000259" key="9">
    <source>
        <dbReference type="PROSITE" id="PS50109"/>
    </source>
</evidence>
<dbReference type="EMBL" id="JADEXS010000472">
    <property type="protein sequence ID" value="MBE9025739.1"/>
    <property type="molecule type" value="Genomic_DNA"/>
</dbReference>
<evidence type="ECO:0000256" key="5">
    <source>
        <dbReference type="ARBA" id="ARBA00022777"/>
    </source>
</evidence>
<comment type="function">
    <text evidence="7">Photoreceptor which exists in two forms that are reversibly interconvertible by light: the R form that absorbs maximally in the red region of the spectrum and the FR form that absorbs maximally in the far-red region.</text>
</comment>
<evidence type="ECO:0000313" key="14">
    <source>
        <dbReference type="Proteomes" id="UP000622533"/>
    </source>
</evidence>
<evidence type="ECO:0000256" key="7">
    <source>
        <dbReference type="ARBA" id="ARBA00055745"/>
    </source>
</evidence>
<proteinExistence type="predicted"/>
<dbReference type="RefSeq" id="WP_193921016.1">
    <property type="nucleotide sequence ID" value="NZ_JADEXS020000001.1"/>
</dbReference>
<comment type="caution">
    <text evidence="13">The sequence shown here is derived from an EMBL/GenBank/DDBJ whole genome shotgun (WGS) entry which is preliminary data.</text>
</comment>
<dbReference type="FunFam" id="3.30.565.10:FF:000006">
    <property type="entry name" value="Sensor histidine kinase WalK"/>
    <property type="match status" value="1"/>
</dbReference>
<evidence type="ECO:0000256" key="1">
    <source>
        <dbReference type="ARBA" id="ARBA00000085"/>
    </source>
</evidence>
<evidence type="ECO:0000256" key="4">
    <source>
        <dbReference type="ARBA" id="ARBA00022679"/>
    </source>
</evidence>
<feature type="modified residue" description="4-aspartylphosphate" evidence="8">
    <location>
        <position position="55"/>
    </location>
</feature>
<gene>
    <name evidence="13" type="ORF">IQ276_25985</name>
</gene>
<feature type="domain" description="PAS" evidence="11">
    <location>
        <begin position="132"/>
        <end position="205"/>
    </location>
</feature>
<dbReference type="EC" id="2.7.13.3" evidence="2"/>
<dbReference type="InterPro" id="IPR050736">
    <property type="entry name" value="Sensor_HK_Regulatory"/>
</dbReference>
<dbReference type="SUPFAM" id="SSF55874">
    <property type="entry name" value="ATPase domain of HSP90 chaperone/DNA topoisomerase II/histidine kinase"/>
    <property type="match status" value="1"/>
</dbReference>
<dbReference type="PROSITE" id="PS50112">
    <property type="entry name" value="PAS"/>
    <property type="match status" value="1"/>
</dbReference>
<feature type="domain" description="Response regulatory" evidence="10">
    <location>
        <begin position="5"/>
        <end position="120"/>
    </location>
</feature>
<dbReference type="SMART" id="SM00091">
    <property type="entry name" value="PAS"/>
    <property type="match status" value="1"/>
</dbReference>
<comment type="catalytic activity">
    <reaction evidence="1">
        <text>ATP + protein L-histidine = ADP + protein N-phospho-L-histidine.</text>
        <dbReference type="EC" id="2.7.13.3"/>
    </reaction>
</comment>
<dbReference type="SUPFAM" id="SSF52172">
    <property type="entry name" value="CheY-like"/>
    <property type="match status" value="1"/>
</dbReference>
<keyword evidence="5" id="KW-0418">Kinase</keyword>
<keyword evidence="6" id="KW-0902">Two-component regulatory system</keyword>
<dbReference type="PROSITE" id="PS50109">
    <property type="entry name" value="HIS_KIN"/>
    <property type="match status" value="1"/>
</dbReference>
<evidence type="ECO:0000256" key="2">
    <source>
        <dbReference type="ARBA" id="ARBA00012438"/>
    </source>
</evidence>
<dbReference type="InterPro" id="IPR000014">
    <property type="entry name" value="PAS"/>
</dbReference>
<dbReference type="SUPFAM" id="SSF55785">
    <property type="entry name" value="PYP-like sensor domain (PAS domain)"/>
    <property type="match status" value="1"/>
</dbReference>
<keyword evidence="4" id="KW-0808">Transferase</keyword>
<dbReference type="Proteomes" id="UP000622533">
    <property type="component" value="Unassembled WGS sequence"/>
</dbReference>
<dbReference type="SMART" id="SM00387">
    <property type="entry name" value="HATPase_c"/>
    <property type="match status" value="1"/>
</dbReference>
<dbReference type="NCBIfam" id="TIGR00229">
    <property type="entry name" value="sensory_box"/>
    <property type="match status" value="1"/>
</dbReference>
<dbReference type="InterPro" id="IPR011006">
    <property type="entry name" value="CheY-like_superfamily"/>
</dbReference>
<keyword evidence="14" id="KW-1185">Reference proteome</keyword>
<evidence type="ECO:0000259" key="11">
    <source>
        <dbReference type="PROSITE" id="PS50112"/>
    </source>
</evidence>
<dbReference type="Gene3D" id="3.40.50.2300">
    <property type="match status" value="1"/>
</dbReference>
<accession>A0A8J7DIF6</accession>
<dbReference type="CDD" id="cd00075">
    <property type="entry name" value="HATPase"/>
    <property type="match status" value="1"/>
</dbReference>
<sequence>MAQARILVVEDEVIVARTIANQLSQLGYIVTGTASSGKVAIAKASETQPELVLMDIILKGEMDGIATAAHIREQLDVPVIFLTAYGDENTLERAKITQPFGYIVKPFTTKDLRIAIEIGLLKHQLERELRENRDQLATLLNSMSDAVIATNEKGMVTFMNPAAEAITGWPQEDALGNEVSNIFHIVDEVTEATLENPVTKVLREQQVVYLGEFTSLITRDGKRVPIGDSASPLRRGSDQINGVVVVFWDISERRQTQLLEQALQKEQELNRLKSLFISTVSHEFRNPLTVIQTAVELIEIQGAHLTDVKRRTYLNRIQAAVQSMNQLMEEVLFMGHAEAGKLVCNPAPINLEQFCKELIEEFSSVINSLSQIIFTCHSENTNAVMDERLLHYMFGNLLSNAVKYSPRGGNIQFDLICDPSDKVAIFYIQDQGIGIPEADQARLFESFYRASNVQSIQGTGLGLVIVKRCVDAHRGEISVTSKVGIGTTFTVILPLNPESLLNEAND</sequence>
<dbReference type="Pfam" id="PF00989">
    <property type="entry name" value="PAS"/>
    <property type="match status" value="1"/>
</dbReference>
<dbReference type="Pfam" id="PF02518">
    <property type="entry name" value="HATPase_c"/>
    <property type="match status" value="1"/>
</dbReference>
<dbReference type="CDD" id="cd00130">
    <property type="entry name" value="PAS"/>
    <property type="match status" value="1"/>
</dbReference>
<dbReference type="AlphaFoldDB" id="A0A8J7DIF6"/>
<evidence type="ECO:0000313" key="13">
    <source>
        <dbReference type="EMBL" id="MBE9025739.1"/>
    </source>
</evidence>
<dbReference type="InterPro" id="IPR036097">
    <property type="entry name" value="HisK_dim/P_sf"/>
</dbReference>
<dbReference type="InterPro" id="IPR001789">
    <property type="entry name" value="Sig_transdc_resp-reg_receiver"/>
</dbReference>
<dbReference type="InterPro" id="IPR000700">
    <property type="entry name" value="PAS-assoc_C"/>
</dbReference>
<evidence type="ECO:0000256" key="8">
    <source>
        <dbReference type="PROSITE-ProRule" id="PRU00169"/>
    </source>
</evidence>
<evidence type="ECO:0000259" key="10">
    <source>
        <dbReference type="PROSITE" id="PS50110"/>
    </source>
</evidence>
<dbReference type="InterPro" id="IPR036890">
    <property type="entry name" value="HATPase_C_sf"/>
</dbReference>
<dbReference type="PROSITE" id="PS50113">
    <property type="entry name" value="PAC"/>
    <property type="match status" value="1"/>
</dbReference>
<dbReference type="PRINTS" id="PR00344">
    <property type="entry name" value="BCTRLSENSOR"/>
</dbReference>
<protein>
    <recommendedName>
        <fullName evidence="2">histidine kinase</fullName>
        <ecNumber evidence="2">2.7.13.3</ecNumber>
    </recommendedName>
</protein>
<reference evidence="13" key="1">
    <citation type="submission" date="2020-10" db="EMBL/GenBank/DDBJ databases">
        <authorList>
            <person name="Castelo-Branco R."/>
            <person name="Eusebio N."/>
            <person name="Adriana R."/>
            <person name="Vieira A."/>
            <person name="Brugerolle De Fraissinette N."/>
            <person name="Rezende De Castro R."/>
            <person name="Schneider M.P."/>
            <person name="Vasconcelos V."/>
            <person name="Leao P.N."/>
        </authorList>
    </citation>
    <scope>NUCLEOTIDE SEQUENCE</scope>
    <source>
        <strain evidence="13">LEGE 12446</strain>
    </source>
</reference>
<dbReference type="PANTHER" id="PTHR43711:SF26">
    <property type="entry name" value="SENSOR HISTIDINE KINASE RCSC"/>
    <property type="match status" value="1"/>
</dbReference>
<dbReference type="Gene3D" id="3.30.565.10">
    <property type="entry name" value="Histidine kinase-like ATPase, C-terminal domain"/>
    <property type="match status" value="1"/>
</dbReference>
<dbReference type="Pfam" id="PF00072">
    <property type="entry name" value="Response_reg"/>
    <property type="match status" value="1"/>
</dbReference>
<dbReference type="SMART" id="SM00448">
    <property type="entry name" value="REC"/>
    <property type="match status" value="1"/>
</dbReference>
<feature type="domain" description="PAC" evidence="12">
    <location>
        <begin position="209"/>
        <end position="262"/>
    </location>
</feature>
<organism evidence="13 14">
    <name type="scientific">Desmonostoc muscorum LEGE 12446</name>
    <dbReference type="NCBI Taxonomy" id="1828758"/>
    <lineage>
        <taxon>Bacteria</taxon>
        <taxon>Bacillati</taxon>
        <taxon>Cyanobacteriota</taxon>
        <taxon>Cyanophyceae</taxon>
        <taxon>Nostocales</taxon>
        <taxon>Nostocaceae</taxon>
        <taxon>Desmonostoc</taxon>
    </lineage>
</organism>
<dbReference type="InterPro" id="IPR035965">
    <property type="entry name" value="PAS-like_dom_sf"/>
</dbReference>
<dbReference type="SUPFAM" id="SSF47384">
    <property type="entry name" value="Homodimeric domain of signal transducing histidine kinase"/>
    <property type="match status" value="1"/>
</dbReference>
<dbReference type="GO" id="GO:0006355">
    <property type="term" value="P:regulation of DNA-templated transcription"/>
    <property type="evidence" value="ECO:0007669"/>
    <property type="project" value="InterPro"/>
</dbReference>
<dbReference type="InterPro" id="IPR005467">
    <property type="entry name" value="His_kinase_dom"/>
</dbReference>
<dbReference type="GO" id="GO:0000155">
    <property type="term" value="F:phosphorelay sensor kinase activity"/>
    <property type="evidence" value="ECO:0007669"/>
    <property type="project" value="InterPro"/>
</dbReference>
<dbReference type="PROSITE" id="PS50110">
    <property type="entry name" value="RESPONSE_REGULATORY"/>
    <property type="match status" value="1"/>
</dbReference>
<name>A0A8J7DIF6_DESMC</name>